<name>A0A920BVV6_9BACI</name>
<proteinExistence type="predicted"/>
<reference evidence="2" key="1">
    <citation type="submission" date="2021-03" db="EMBL/GenBank/DDBJ databases">
        <title>Antimicrobial resistance genes in bacteria isolated from Japanese honey, and their potential for conferring macrolide and lincosamide resistance in the American foulbrood pathogen Paenibacillus larvae.</title>
        <authorList>
            <person name="Okamoto M."/>
            <person name="Kumagai M."/>
            <person name="Kanamori H."/>
            <person name="Takamatsu D."/>
        </authorList>
    </citation>
    <scope>NUCLEOTIDE SEQUENCE</scope>
    <source>
        <strain evidence="2">J27TS8</strain>
    </source>
</reference>
<evidence type="ECO:0000259" key="1">
    <source>
        <dbReference type="PROSITE" id="PS51186"/>
    </source>
</evidence>
<keyword evidence="3" id="KW-1185">Reference proteome</keyword>
<dbReference type="Gene3D" id="3.40.630.30">
    <property type="match status" value="1"/>
</dbReference>
<organism evidence="2 3">
    <name type="scientific">Robertmurraya siralis</name>
    <dbReference type="NCBI Taxonomy" id="77777"/>
    <lineage>
        <taxon>Bacteria</taxon>
        <taxon>Bacillati</taxon>
        <taxon>Bacillota</taxon>
        <taxon>Bacilli</taxon>
        <taxon>Bacillales</taxon>
        <taxon>Bacillaceae</taxon>
        <taxon>Robertmurraya</taxon>
    </lineage>
</organism>
<sequence>MQNLIIDTEWNQENVPYIRQKLREYNIKYLTDKDVDFVDEDFCFTIKDGEGHIFGGISGNTKLQSLFIQFLWVDESIQGKGFGRKLIKVAENFAVERKCRLIKVDTFSFQAPDFYKSLGFEVYGTIENFPEGHNHYFLYKRC</sequence>
<dbReference type="PROSITE" id="PS51186">
    <property type="entry name" value="GNAT"/>
    <property type="match status" value="1"/>
</dbReference>
<evidence type="ECO:0000313" key="3">
    <source>
        <dbReference type="Proteomes" id="UP000682111"/>
    </source>
</evidence>
<feature type="domain" description="N-acetyltransferase" evidence="1">
    <location>
        <begin position="5"/>
        <end position="142"/>
    </location>
</feature>
<comment type="caution">
    <text evidence="2">The sequence shown here is derived from an EMBL/GenBank/DDBJ whole genome shotgun (WGS) entry which is preliminary data.</text>
</comment>
<dbReference type="AlphaFoldDB" id="A0A920BVV6"/>
<dbReference type="SUPFAM" id="SSF55729">
    <property type="entry name" value="Acyl-CoA N-acyltransferases (Nat)"/>
    <property type="match status" value="1"/>
</dbReference>
<dbReference type="Proteomes" id="UP000682111">
    <property type="component" value="Unassembled WGS sequence"/>
</dbReference>
<dbReference type="InterPro" id="IPR000182">
    <property type="entry name" value="GNAT_dom"/>
</dbReference>
<dbReference type="RefSeq" id="WP_095309731.1">
    <property type="nucleotide sequence ID" value="NZ_BORC01000008.1"/>
</dbReference>
<dbReference type="InterPro" id="IPR016181">
    <property type="entry name" value="Acyl_CoA_acyltransferase"/>
</dbReference>
<gene>
    <name evidence="2" type="ORF">J27TS8_37950</name>
</gene>
<dbReference type="CDD" id="cd04301">
    <property type="entry name" value="NAT_SF"/>
    <property type="match status" value="1"/>
</dbReference>
<evidence type="ECO:0000313" key="2">
    <source>
        <dbReference type="EMBL" id="GIN63802.1"/>
    </source>
</evidence>
<dbReference type="EMBL" id="BORC01000008">
    <property type="protein sequence ID" value="GIN63802.1"/>
    <property type="molecule type" value="Genomic_DNA"/>
</dbReference>
<dbReference type="GO" id="GO:0016747">
    <property type="term" value="F:acyltransferase activity, transferring groups other than amino-acyl groups"/>
    <property type="evidence" value="ECO:0007669"/>
    <property type="project" value="InterPro"/>
</dbReference>
<dbReference type="Pfam" id="PF00583">
    <property type="entry name" value="Acetyltransf_1"/>
    <property type="match status" value="1"/>
</dbReference>
<protein>
    <submittedName>
        <fullName evidence="2">N-acetyltransferase</fullName>
    </submittedName>
</protein>
<dbReference type="OrthoDB" id="9787920at2"/>
<accession>A0A920BVV6</accession>